<keyword evidence="3" id="KW-1185">Reference proteome</keyword>
<protein>
    <submittedName>
        <fullName evidence="2">Uncharacterized protein</fullName>
    </submittedName>
</protein>
<evidence type="ECO:0000256" key="1">
    <source>
        <dbReference type="SAM" id="MobiDB-lite"/>
    </source>
</evidence>
<accession>A0A561T2U6</accession>
<gene>
    <name evidence="2" type="ORF">FHX44_117384</name>
</gene>
<evidence type="ECO:0000313" key="2">
    <source>
        <dbReference type="EMBL" id="TWF81441.1"/>
    </source>
</evidence>
<dbReference type="AlphaFoldDB" id="A0A561T2U6"/>
<dbReference type="Proteomes" id="UP000321261">
    <property type="component" value="Unassembled WGS sequence"/>
</dbReference>
<reference evidence="2 3" key="1">
    <citation type="submission" date="2019-06" db="EMBL/GenBank/DDBJ databases">
        <title>Sequencing the genomes of 1000 actinobacteria strains.</title>
        <authorList>
            <person name="Klenk H.-P."/>
        </authorList>
    </citation>
    <scope>NUCLEOTIDE SEQUENCE [LARGE SCALE GENOMIC DNA]</scope>
    <source>
        <strain evidence="2 3">DSM 45671</strain>
    </source>
</reference>
<dbReference type="EMBL" id="VIWU01000001">
    <property type="protein sequence ID" value="TWF81441.1"/>
    <property type="molecule type" value="Genomic_DNA"/>
</dbReference>
<comment type="caution">
    <text evidence="2">The sequence shown here is derived from an EMBL/GenBank/DDBJ whole genome shotgun (WGS) entry which is preliminary data.</text>
</comment>
<evidence type="ECO:0000313" key="3">
    <source>
        <dbReference type="Proteomes" id="UP000321261"/>
    </source>
</evidence>
<feature type="compositionally biased region" description="Basic and acidic residues" evidence="1">
    <location>
        <begin position="24"/>
        <end position="42"/>
    </location>
</feature>
<organism evidence="2 3">
    <name type="scientific">Pseudonocardia hierapolitana</name>
    <dbReference type="NCBI Taxonomy" id="1128676"/>
    <lineage>
        <taxon>Bacteria</taxon>
        <taxon>Bacillati</taxon>
        <taxon>Actinomycetota</taxon>
        <taxon>Actinomycetes</taxon>
        <taxon>Pseudonocardiales</taxon>
        <taxon>Pseudonocardiaceae</taxon>
        <taxon>Pseudonocardia</taxon>
    </lineage>
</organism>
<sequence>MIGYPQGMHGTSEPDVEVDPNVARSREAGGVDPDRKAPPEGERAEDDAPSTTGTDENEQFVGRVAGQDAGYAGETGAEARAREDR</sequence>
<name>A0A561T2U6_9PSEU</name>
<feature type="region of interest" description="Disordered" evidence="1">
    <location>
        <begin position="1"/>
        <end position="85"/>
    </location>
</feature>
<proteinExistence type="predicted"/>